<accession>A0ABW3CNH6</accession>
<dbReference type="Proteomes" id="UP001597083">
    <property type="component" value="Unassembled WGS sequence"/>
</dbReference>
<keyword evidence="2" id="KW-1185">Reference proteome</keyword>
<evidence type="ECO:0000313" key="2">
    <source>
        <dbReference type="Proteomes" id="UP001597083"/>
    </source>
</evidence>
<sequence length="60" mass="6971">MSYTYSFDFGQTFTTVNADDEGRAQINWTPDHSGFYDLMVYATTKDGLETAQYDYFFLVN</sequence>
<gene>
    <name evidence="1" type="ORF">ACFQ07_27860</name>
</gene>
<reference evidence="2" key="1">
    <citation type="journal article" date="2019" name="Int. J. Syst. Evol. Microbiol.">
        <title>The Global Catalogue of Microorganisms (GCM) 10K type strain sequencing project: providing services to taxonomists for standard genome sequencing and annotation.</title>
        <authorList>
            <consortium name="The Broad Institute Genomics Platform"/>
            <consortium name="The Broad Institute Genome Sequencing Center for Infectious Disease"/>
            <person name="Wu L."/>
            <person name="Ma J."/>
        </authorList>
    </citation>
    <scope>NUCLEOTIDE SEQUENCE [LARGE SCALE GENOMIC DNA]</scope>
    <source>
        <strain evidence="2">JCM 31696</strain>
    </source>
</reference>
<dbReference type="EMBL" id="JBHTIR010003949">
    <property type="protein sequence ID" value="MFD0856086.1"/>
    <property type="molecule type" value="Genomic_DNA"/>
</dbReference>
<name>A0ABW3CNH6_9ACTN</name>
<proteinExistence type="predicted"/>
<comment type="caution">
    <text evidence="1">The sequence shown here is derived from an EMBL/GenBank/DDBJ whole genome shotgun (WGS) entry which is preliminary data.</text>
</comment>
<organism evidence="1 2">
    <name type="scientific">Actinomadura adrarensis</name>
    <dbReference type="NCBI Taxonomy" id="1819600"/>
    <lineage>
        <taxon>Bacteria</taxon>
        <taxon>Bacillati</taxon>
        <taxon>Actinomycetota</taxon>
        <taxon>Actinomycetes</taxon>
        <taxon>Streptosporangiales</taxon>
        <taxon>Thermomonosporaceae</taxon>
        <taxon>Actinomadura</taxon>
    </lineage>
</organism>
<protein>
    <submittedName>
        <fullName evidence="1">Uncharacterized protein</fullName>
    </submittedName>
</protein>
<evidence type="ECO:0000313" key="1">
    <source>
        <dbReference type="EMBL" id="MFD0856086.1"/>
    </source>
</evidence>